<dbReference type="Gene3D" id="3.30.300.30">
    <property type="match status" value="1"/>
</dbReference>
<dbReference type="Proteomes" id="UP001152798">
    <property type="component" value="Chromosome 4"/>
</dbReference>
<dbReference type="Gene3D" id="2.40.10.480">
    <property type="match status" value="1"/>
</dbReference>
<sequence>MRFPLVTLINESINSNLSKRAVTYYDGNSWSDVSYAGIKDAVNEIRCLLKEKLSENETTYVLLHLNITVTYPSIVLGVLNAGLGFLCIDPDDSDTINEYIRENSFKYILSNIYFDKSHQTSFCLFSKFEGSLFIHGETVGLWMTCHDNKFDKISFIYALKTSGTTGKAKTVQVLHECIFPNLRDLSAILQVSNTDVFTLMTPITFDPSVIELFLPLMNGASLCIVEKYVKQNPDLLLDILFPASGGLVTILQTTPSLFRRWNTSILQKRIFTEQSVLKNLILGGEEFPSINELKSWDLTKNINIYNIYGITEVSCWASLKQVWPAKKIEVDIGTPLSETLFKLETDNKNEGELFIGSKTRKCLINDEACETVCNNDKILFRATGDIFKKVNGKLFFKRRKDDILKRWGTKFSTSSIEECVKLHDNVIACVCVTCKINHHIRIGLFIMEKNSSDLKDLKCFLKKSLPRASWPDSITALDSFPLTTHGKICVRSLNKMLLEEKKAKSKETFCEMWRHYSSENASGFNDFFSDGGDSLMALQLVAELKQNFNDIPDTMLGMILQKKTCDELWTYLADYRGNCSSKEQTMMITNFCNEITKSRTKNISKLLLKGKITFFGNFISDDVIIPTDIQLMERWKLNLGKCIDASPLGIELTSGEKFCIIGSHSGRVVVLDINYGKLISECILPDRVESSACISLNAEIYYIGCYDGCVYAVSYKSGKIIWKFKTEDMVKSACLIFEDCIIFGSYDRKMYCLSECGSLKWKTLLRSPILADPVLHNNHVYSTTLGSIAVLNSSTGQLLWELNHDPIFSTPVLNDSYLIVADVTGRVQWLNINNGLEEHVFKTDDIIFSSLVKSIINKDEITIFGCNDGYVYCLKDRGLHWKTFLHDRIVSTPFVEFYPTSSRGFVVCITTKGELFILNINNGEKLSHYSLPGEVFSSPIVINGKIIVGCRDDNVYCLDIM</sequence>
<dbReference type="PANTHER" id="PTHR44394">
    <property type="entry name" value="BETA-ALANINE-ACTIVATING ENZYME"/>
    <property type="match status" value="1"/>
</dbReference>
<evidence type="ECO:0000259" key="2">
    <source>
        <dbReference type="Pfam" id="PF13570"/>
    </source>
</evidence>
<dbReference type="Pfam" id="PF13570">
    <property type="entry name" value="Beta-prop_ACSF4"/>
    <property type="match status" value="1"/>
</dbReference>
<evidence type="ECO:0000313" key="4">
    <source>
        <dbReference type="Proteomes" id="UP001152798"/>
    </source>
</evidence>
<dbReference type="InterPro" id="IPR018391">
    <property type="entry name" value="PQQ_b-propeller_rpt"/>
</dbReference>
<feature type="domain" description="Pyrrolo-quinoline quinone repeat" evidence="2">
    <location>
        <begin position="639"/>
        <end position="960"/>
    </location>
</feature>
<dbReference type="InterPro" id="IPR052091">
    <property type="entry name" value="Beta-ala_Activ/Resist"/>
</dbReference>
<feature type="domain" description="AMP-dependent synthetase/ligase" evidence="1">
    <location>
        <begin position="16"/>
        <end position="357"/>
    </location>
</feature>
<evidence type="ECO:0008006" key="5">
    <source>
        <dbReference type="Google" id="ProtNLM"/>
    </source>
</evidence>
<gene>
    <name evidence="3" type="ORF">NEZAVI_LOCUS8049</name>
</gene>
<organism evidence="3 4">
    <name type="scientific">Nezara viridula</name>
    <name type="common">Southern green stink bug</name>
    <name type="synonym">Cimex viridulus</name>
    <dbReference type="NCBI Taxonomy" id="85310"/>
    <lineage>
        <taxon>Eukaryota</taxon>
        <taxon>Metazoa</taxon>
        <taxon>Ecdysozoa</taxon>
        <taxon>Arthropoda</taxon>
        <taxon>Hexapoda</taxon>
        <taxon>Insecta</taxon>
        <taxon>Pterygota</taxon>
        <taxon>Neoptera</taxon>
        <taxon>Paraneoptera</taxon>
        <taxon>Hemiptera</taxon>
        <taxon>Heteroptera</taxon>
        <taxon>Panheteroptera</taxon>
        <taxon>Pentatomomorpha</taxon>
        <taxon>Pentatomoidea</taxon>
        <taxon>Pentatomidae</taxon>
        <taxon>Pentatominae</taxon>
        <taxon>Nezara</taxon>
    </lineage>
</organism>
<evidence type="ECO:0000259" key="1">
    <source>
        <dbReference type="Pfam" id="PF00501"/>
    </source>
</evidence>
<dbReference type="InterPro" id="IPR015943">
    <property type="entry name" value="WD40/YVTN_repeat-like_dom_sf"/>
</dbReference>
<dbReference type="PANTHER" id="PTHR44394:SF1">
    <property type="entry name" value="BETA-ALANINE-ACTIVATING ENZYME"/>
    <property type="match status" value="1"/>
</dbReference>
<name>A0A9P0HAC7_NEZVI</name>
<dbReference type="InterPro" id="IPR011047">
    <property type="entry name" value="Quinoprotein_ADH-like_sf"/>
</dbReference>
<dbReference type="Pfam" id="PF00501">
    <property type="entry name" value="AMP-binding"/>
    <property type="match status" value="1"/>
</dbReference>
<dbReference type="AlphaFoldDB" id="A0A9P0HAC7"/>
<dbReference type="EMBL" id="OV725080">
    <property type="protein sequence ID" value="CAH1398384.1"/>
    <property type="molecule type" value="Genomic_DNA"/>
</dbReference>
<dbReference type="Gene3D" id="2.130.10.10">
    <property type="entry name" value="YVTN repeat-like/Quinoprotein amine dehydrogenase"/>
    <property type="match status" value="1"/>
</dbReference>
<dbReference type="SMART" id="SM00564">
    <property type="entry name" value="PQQ"/>
    <property type="match status" value="5"/>
</dbReference>
<dbReference type="SUPFAM" id="SSF47336">
    <property type="entry name" value="ACP-like"/>
    <property type="match status" value="1"/>
</dbReference>
<dbReference type="InterPro" id="IPR002372">
    <property type="entry name" value="PQQ_rpt_dom"/>
</dbReference>
<proteinExistence type="predicted"/>
<dbReference type="OrthoDB" id="408177at2759"/>
<dbReference type="SUPFAM" id="SSF50998">
    <property type="entry name" value="Quinoprotein alcohol dehydrogenase-like"/>
    <property type="match status" value="1"/>
</dbReference>
<keyword evidence="4" id="KW-1185">Reference proteome</keyword>
<dbReference type="InterPro" id="IPR045851">
    <property type="entry name" value="AMP-bd_C_sf"/>
</dbReference>
<dbReference type="SUPFAM" id="SSF56801">
    <property type="entry name" value="Acetyl-CoA synthetase-like"/>
    <property type="match status" value="1"/>
</dbReference>
<dbReference type="Gene3D" id="3.40.50.12780">
    <property type="entry name" value="N-terminal domain of ligase-like"/>
    <property type="match status" value="1"/>
</dbReference>
<accession>A0A9P0HAC7</accession>
<protein>
    <recommendedName>
        <fullName evidence="5">Beta-alanine-activating enzyme</fullName>
    </recommendedName>
</protein>
<dbReference type="InterPro" id="IPR042099">
    <property type="entry name" value="ANL_N_sf"/>
</dbReference>
<dbReference type="GO" id="GO:0043041">
    <property type="term" value="P:amino acid activation for nonribosomal peptide biosynthetic process"/>
    <property type="evidence" value="ECO:0007669"/>
    <property type="project" value="TreeGrafter"/>
</dbReference>
<reference evidence="3" key="1">
    <citation type="submission" date="2022-01" db="EMBL/GenBank/DDBJ databases">
        <authorList>
            <person name="King R."/>
        </authorList>
    </citation>
    <scope>NUCLEOTIDE SEQUENCE</scope>
</reference>
<dbReference type="InterPro" id="IPR000873">
    <property type="entry name" value="AMP-dep_synth/lig_dom"/>
</dbReference>
<evidence type="ECO:0000313" key="3">
    <source>
        <dbReference type="EMBL" id="CAH1398384.1"/>
    </source>
</evidence>
<dbReference type="InterPro" id="IPR036736">
    <property type="entry name" value="ACP-like_sf"/>
</dbReference>